<evidence type="ECO:0008006" key="3">
    <source>
        <dbReference type="Google" id="ProtNLM"/>
    </source>
</evidence>
<dbReference type="Gene3D" id="3.40.630.30">
    <property type="match status" value="1"/>
</dbReference>
<accession>A0ABV1L2Z7</accession>
<sequence length="57" mass="6241">MENIAVDPSIRGSNIGGKLMTAYIGDSLNLILLEVEPPATDLVHSLPETCRMLFRLD</sequence>
<evidence type="ECO:0000313" key="2">
    <source>
        <dbReference type="Proteomes" id="UP001493487"/>
    </source>
</evidence>
<dbReference type="EMBL" id="JASKHM010000019">
    <property type="protein sequence ID" value="MEQ4486142.1"/>
    <property type="molecule type" value="Genomic_DNA"/>
</dbReference>
<protein>
    <recommendedName>
        <fullName evidence="3">GNAT family N-acetyltransferase</fullName>
    </recommendedName>
</protein>
<keyword evidence="2" id="KW-1185">Reference proteome</keyword>
<reference evidence="1 2" key="1">
    <citation type="journal article" date="2023" name="Genome Announc.">
        <title>Pan-Genome Analyses of the Genus Cohnella and Proposal of the Novel Species Cohnella silvisoli sp. nov., Isolated from Forest Soil.</title>
        <authorList>
            <person name="Wang C."/>
            <person name="Mao L."/>
            <person name="Bao G."/>
            <person name="Zhu H."/>
        </authorList>
    </citation>
    <scope>NUCLEOTIDE SEQUENCE [LARGE SCALE GENOMIC DNA]</scope>
    <source>
        <strain evidence="1 2">NL03-T5-1</strain>
    </source>
</reference>
<comment type="caution">
    <text evidence="1">The sequence shown here is derived from an EMBL/GenBank/DDBJ whole genome shotgun (WGS) entry which is preliminary data.</text>
</comment>
<gene>
    <name evidence="1" type="ORF">QJS35_27555</name>
</gene>
<name>A0ABV1L2Z7_9BACL</name>
<dbReference type="Proteomes" id="UP001493487">
    <property type="component" value="Unassembled WGS sequence"/>
</dbReference>
<proteinExistence type="predicted"/>
<organism evidence="1 2">
    <name type="scientific">Cohnella silvisoli</name>
    <dbReference type="NCBI Taxonomy" id="2873699"/>
    <lineage>
        <taxon>Bacteria</taxon>
        <taxon>Bacillati</taxon>
        <taxon>Bacillota</taxon>
        <taxon>Bacilli</taxon>
        <taxon>Bacillales</taxon>
        <taxon>Paenibacillaceae</taxon>
        <taxon>Cohnella</taxon>
    </lineage>
</organism>
<evidence type="ECO:0000313" key="1">
    <source>
        <dbReference type="EMBL" id="MEQ4486142.1"/>
    </source>
</evidence>